<protein>
    <recommendedName>
        <fullName evidence="3">Phage protein</fullName>
    </recommendedName>
</protein>
<reference evidence="1 2" key="1">
    <citation type="journal article" date="2015" name="Infect. Genet. Evol.">
        <title>Genomic sequences of six botulinum neurotoxin-producing strains representing three clostridial species illustrate the mobility and diversity of botulinum neurotoxin genes.</title>
        <authorList>
            <person name="Smith T.J."/>
            <person name="Hill K.K."/>
            <person name="Xie G."/>
            <person name="Foley B.T."/>
            <person name="Williamson C.H."/>
            <person name="Foster J.T."/>
            <person name="Johnson S.L."/>
            <person name="Chertkov O."/>
            <person name="Teshima H."/>
            <person name="Gibbons H.S."/>
            <person name="Johnsky L.A."/>
            <person name="Karavis M.A."/>
            <person name="Smith L.A."/>
        </authorList>
    </citation>
    <scope>NUCLEOTIDE SEQUENCE [LARGE SCALE GENOMIC DNA]</scope>
    <source>
        <strain evidence="1">Sullivan</strain>
        <plasmid evidence="2">Plasmid pCBJ</plasmid>
    </source>
</reference>
<keyword evidence="2" id="KW-1185">Reference proteome</keyword>
<dbReference type="KEGG" id="cbv:U729_3113"/>
<dbReference type="HOGENOM" id="CLU_2057264_0_0_9"/>
<evidence type="ECO:0000313" key="1">
    <source>
        <dbReference type="EMBL" id="AIY85301.1"/>
    </source>
</evidence>
<dbReference type="EMBL" id="CP006906">
    <property type="protein sequence ID" value="AIY85301.1"/>
    <property type="molecule type" value="Genomic_DNA"/>
</dbReference>
<evidence type="ECO:0000313" key="2">
    <source>
        <dbReference type="Proteomes" id="UP000030635"/>
    </source>
</evidence>
<proteinExistence type="predicted"/>
<dbReference type="AlphaFoldDB" id="A0A0A7G2U9"/>
<sequence>MNNVRSFDELKKDIIKAINEPLEYGTFMDDSFDVWLKEEHEKVLNEELEMQEKANNTRYKINDNESLIIAIMSTLLLNKSTNNSIKAFIDDSNDDTLLDNEIIIETIDNKRFKIKVDEC</sequence>
<dbReference type="Proteomes" id="UP000030635">
    <property type="component" value="Plasmid pCBJ"/>
</dbReference>
<gene>
    <name evidence="1" type="ORF">U729_3113</name>
</gene>
<organism evidence="1 2">
    <name type="scientific">Clostridium baratii str. Sullivan</name>
    <dbReference type="NCBI Taxonomy" id="1415775"/>
    <lineage>
        <taxon>Bacteria</taxon>
        <taxon>Bacillati</taxon>
        <taxon>Bacillota</taxon>
        <taxon>Clostridia</taxon>
        <taxon>Eubacteriales</taxon>
        <taxon>Clostridiaceae</taxon>
        <taxon>Clostridium</taxon>
    </lineage>
</organism>
<accession>A0A0A7G2U9</accession>
<dbReference type="RefSeq" id="WP_040113597.1">
    <property type="nucleotide sequence ID" value="NZ_CP006906.1"/>
</dbReference>
<evidence type="ECO:0008006" key="3">
    <source>
        <dbReference type="Google" id="ProtNLM"/>
    </source>
</evidence>
<name>A0A0A7G2U9_9CLOT</name>
<keyword evidence="1" id="KW-0614">Plasmid</keyword>
<geneLocation type="plasmid" evidence="1 2">
    <name>pCBJ</name>
</geneLocation>